<evidence type="ECO:0000256" key="5">
    <source>
        <dbReference type="ARBA" id="ARBA00022989"/>
    </source>
</evidence>
<dbReference type="GO" id="GO:0006605">
    <property type="term" value="P:protein targeting"/>
    <property type="evidence" value="ECO:0007669"/>
    <property type="project" value="UniProtKB-UniRule"/>
</dbReference>
<comment type="caution">
    <text evidence="9">The sequence shown here is derived from an EMBL/GenBank/DDBJ whole genome shotgun (WGS) entry which is preliminary data.</text>
</comment>
<dbReference type="AlphaFoldDB" id="A0A2H0UV65"/>
<sequence>MFERLTNYLQESRREFKRINWPTFIETRKLTFIVIGFSLGLAAFLGVLDFGFTRVLEIFIIG</sequence>
<dbReference type="GO" id="GO:0005886">
    <property type="term" value="C:plasma membrane"/>
    <property type="evidence" value="ECO:0007669"/>
    <property type="project" value="UniProtKB-SubCell"/>
</dbReference>
<evidence type="ECO:0000256" key="2">
    <source>
        <dbReference type="ARBA" id="ARBA00022448"/>
    </source>
</evidence>
<dbReference type="NCBIfam" id="TIGR00964">
    <property type="entry name" value="secE_bact"/>
    <property type="match status" value="1"/>
</dbReference>
<evidence type="ECO:0000256" key="4">
    <source>
        <dbReference type="ARBA" id="ARBA00022927"/>
    </source>
</evidence>
<comment type="similarity">
    <text evidence="8">Belongs to the SecE/SEC61-gamma family.</text>
</comment>
<evidence type="ECO:0000256" key="3">
    <source>
        <dbReference type="ARBA" id="ARBA00022692"/>
    </source>
</evidence>
<keyword evidence="2 8" id="KW-0813">Transport</keyword>
<keyword evidence="6 8" id="KW-0811">Translocation</keyword>
<comment type="function">
    <text evidence="8">Essential subunit of the Sec protein translocation channel SecYEG. Clamps together the 2 halves of SecY. May contact the channel plug during translocation.</text>
</comment>
<dbReference type="InterPro" id="IPR005807">
    <property type="entry name" value="SecE_bac"/>
</dbReference>
<keyword evidence="4 8" id="KW-0653">Protein transport</keyword>
<evidence type="ECO:0000313" key="9">
    <source>
        <dbReference type="EMBL" id="PIR89556.1"/>
    </source>
</evidence>
<protein>
    <recommendedName>
        <fullName evidence="8">Protein translocase subunit SecE</fullName>
    </recommendedName>
</protein>
<dbReference type="GO" id="GO:0009306">
    <property type="term" value="P:protein secretion"/>
    <property type="evidence" value="ECO:0007669"/>
    <property type="project" value="UniProtKB-UniRule"/>
</dbReference>
<keyword evidence="8" id="KW-1003">Cell membrane</keyword>
<keyword evidence="3 8" id="KW-0812">Transmembrane</keyword>
<evidence type="ECO:0000256" key="8">
    <source>
        <dbReference type="HAMAP-Rule" id="MF_00422"/>
    </source>
</evidence>
<dbReference type="EMBL" id="PFAZ01000001">
    <property type="protein sequence ID" value="PIR89556.1"/>
    <property type="molecule type" value="Genomic_DNA"/>
</dbReference>
<dbReference type="InterPro" id="IPR038379">
    <property type="entry name" value="SecE_sf"/>
</dbReference>
<keyword evidence="7 8" id="KW-0472">Membrane</keyword>
<comment type="subcellular location">
    <subcellularLocation>
        <location evidence="8">Cell membrane</location>
        <topology evidence="8">Single-pass membrane protein</topology>
    </subcellularLocation>
    <subcellularLocation>
        <location evidence="1">Membrane</location>
    </subcellularLocation>
</comment>
<dbReference type="Pfam" id="PF00584">
    <property type="entry name" value="SecE"/>
    <property type="match status" value="1"/>
</dbReference>
<organism evidence="9 10">
    <name type="scientific">Candidatus Harrisonbacteria bacterium CG10_big_fil_rev_8_21_14_0_10_40_38</name>
    <dbReference type="NCBI Taxonomy" id="1974583"/>
    <lineage>
        <taxon>Bacteria</taxon>
        <taxon>Candidatus Harrisoniibacteriota</taxon>
    </lineage>
</organism>
<proteinExistence type="inferred from homology"/>
<dbReference type="HAMAP" id="MF_00422">
    <property type="entry name" value="SecE"/>
    <property type="match status" value="1"/>
</dbReference>
<gene>
    <name evidence="8 9" type="primary">secE</name>
    <name evidence="9" type="ORF">COU07_01505</name>
</gene>
<dbReference type="InterPro" id="IPR001901">
    <property type="entry name" value="Translocase_SecE/Sec61-g"/>
</dbReference>
<reference evidence="10" key="1">
    <citation type="submission" date="2017-09" db="EMBL/GenBank/DDBJ databases">
        <title>Depth-based differentiation of microbial function through sediment-hosted aquifers and enrichment of novel symbionts in the deep terrestrial subsurface.</title>
        <authorList>
            <person name="Probst A.J."/>
            <person name="Ladd B."/>
            <person name="Jarett J.K."/>
            <person name="Geller-Mcgrath D.E."/>
            <person name="Sieber C.M.K."/>
            <person name="Emerson J.B."/>
            <person name="Anantharaman K."/>
            <person name="Thomas B.C."/>
            <person name="Malmstrom R."/>
            <person name="Stieglmeier M."/>
            <person name="Klingl A."/>
            <person name="Woyke T."/>
            <person name="Ryan C.M."/>
            <person name="Banfield J.F."/>
        </authorList>
    </citation>
    <scope>NUCLEOTIDE SEQUENCE [LARGE SCALE GENOMIC DNA]</scope>
</reference>
<dbReference type="Gene3D" id="1.20.5.1030">
    <property type="entry name" value="Preprotein translocase secy subunit"/>
    <property type="match status" value="1"/>
</dbReference>
<evidence type="ECO:0000256" key="7">
    <source>
        <dbReference type="ARBA" id="ARBA00023136"/>
    </source>
</evidence>
<evidence type="ECO:0000256" key="1">
    <source>
        <dbReference type="ARBA" id="ARBA00004370"/>
    </source>
</evidence>
<evidence type="ECO:0000313" key="10">
    <source>
        <dbReference type="Proteomes" id="UP000231157"/>
    </source>
</evidence>
<evidence type="ECO:0000256" key="6">
    <source>
        <dbReference type="ARBA" id="ARBA00023010"/>
    </source>
</evidence>
<dbReference type="GO" id="GO:0008320">
    <property type="term" value="F:protein transmembrane transporter activity"/>
    <property type="evidence" value="ECO:0007669"/>
    <property type="project" value="UniProtKB-UniRule"/>
</dbReference>
<dbReference type="GO" id="GO:0065002">
    <property type="term" value="P:intracellular protein transmembrane transport"/>
    <property type="evidence" value="ECO:0007669"/>
    <property type="project" value="UniProtKB-UniRule"/>
</dbReference>
<dbReference type="Proteomes" id="UP000231157">
    <property type="component" value="Unassembled WGS sequence"/>
</dbReference>
<accession>A0A2H0UV65</accession>
<comment type="subunit">
    <text evidence="8">Component of the Sec protein translocase complex. Heterotrimer consisting of SecY, SecE and SecG subunits. The heterotrimers can form oligomers, although 1 heterotrimer is thought to be able to translocate proteins. Interacts with the ribosome. Interacts with SecDF, and other proteins may be involved. Interacts with SecA.</text>
</comment>
<feature type="transmembrane region" description="Helical" evidence="8">
    <location>
        <begin position="30"/>
        <end position="52"/>
    </location>
</feature>
<name>A0A2H0UV65_9BACT</name>
<dbReference type="GO" id="GO:0043952">
    <property type="term" value="P:protein transport by the Sec complex"/>
    <property type="evidence" value="ECO:0007669"/>
    <property type="project" value="UniProtKB-UniRule"/>
</dbReference>
<keyword evidence="5 8" id="KW-1133">Transmembrane helix</keyword>
<dbReference type="PROSITE" id="PS01067">
    <property type="entry name" value="SECE_SEC61G"/>
    <property type="match status" value="1"/>
</dbReference>